<keyword evidence="3" id="KW-1185">Reference proteome</keyword>
<keyword evidence="1" id="KW-0812">Transmembrane</keyword>
<dbReference type="AlphaFoldDB" id="A0AA36DPY5"/>
<gene>
    <name evidence="2" type="ORF">CYNAS_LOCUS2501</name>
</gene>
<comment type="caution">
    <text evidence="2">The sequence shown here is derived from an EMBL/GenBank/DDBJ whole genome shotgun (WGS) entry which is preliminary data.</text>
</comment>
<reference evidence="2" key="1">
    <citation type="submission" date="2023-07" db="EMBL/GenBank/DDBJ databases">
        <authorList>
            <consortium name="CYATHOMIX"/>
        </authorList>
    </citation>
    <scope>NUCLEOTIDE SEQUENCE</scope>
    <source>
        <strain evidence="2">N/A</strain>
    </source>
</reference>
<protein>
    <submittedName>
        <fullName evidence="2">Uncharacterized protein</fullName>
    </submittedName>
</protein>
<sequence>MACMSEFSTTAPRTKSTNLRLIRTISGRWNGAFMQICYITSNFCIRFCTSHLYFFVFLCAFSFIASNIFVDQRDLYFQCVSGLDDHLLLDRVYAI</sequence>
<evidence type="ECO:0000313" key="3">
    <source>
        <dbReference type="Proteomes" id="UP001176961"/>
    </source>
</evidence>
<name>A0AA36DPY5_CYLNA</name>
<evidence type="ECO:0000256" key="1">
    <source>
        <dbReference type="SAM" id="Phobius"/>
    </source>
</evidence>
<dbReference type="EMBL" id="CATQJL010000001">
    <property type="protein sequence ID" value="CAJ0590518.1"/>
    <property type="molecule type" value="Genomic_DNA"/>
</dbReference>
<dbReference type="Proteomes" id="UP001176961">
    <property type="component" value="Unassembled WGS sequence"/>
</dbReference>
<feature type="transmembrane region" description="Helical" evidence="1">
    <location>
        <begin position="52"/>
        <end position="70"/>
    </location>
</feature>
<evidence type="ECO:0000313" key="2">
    <source>
        <dbReference type="EMBL" id="CAJ0590518.1"/>
    </source>
</evidence>
<keyword evidence="1" id="KW-0472">Membrane</keyword>
<organism evidence="2 3">
    <name type="scientific">Cylicocyclus nassatus</name>
    <name type="common">Nematode worm</name>
    <dbReference type="NCBI Taxonomy" id="53992"/>
    <lineage>
        <taxon>Eukaryota</taxon>
        <taxon>Metazoa</taxon>
        <taxon>Ecdysozoa</taxon>
        <taxon>Nematoda</taxon>
        <taxon>Chromadorea</taxon>
        <taxon>Rhabditida</taxon>
        <taxon>Rhabditina</taxon>
        <taxon>Rhabditomorpha</taxon>
        <taxon>Strongyloidea</taxon>
        <taxon>Strongylidae</taxon>
        <taxon>Cylicocyclus</taxon>
    </lineage>
</organism>
<accession>A0AA36DPY5</accession>
<keyword evidence="1" id="KW-1133">Transmembrane helix</keyword>
<proteinExistence type="predicted"/>